<feature type="compositionally biased region" description="Acidic residues" evidence="1">
    <location>
        <begin position="1065"/>
        <end position="1077"/>
    </location>
</feature>
<evidence type="ECO:0000313" key="2">
    <source>
        <dbReference type="EMBL" id="PJE78673.1"/>
    </source>
</evidence>
<proteinExistence type="predicted"/>
<feature type="compositionally biased region" description="Polar residues" evidence="1">
    <location>
        <begin position="825"/>
        <end position="834"/>
    </location>
</feature>
<reference evidence="2" key="1">
    <citation type="journal article" date="2017" name="Appl. Environ. Microbiol.">
        <title>Molecular characterization of an Endozoicomonas-like organism causing infection in king scallop Pecten maximus L.</title>
        <authorList>
            <person name="Cano I."/>
            <person name="van Aerle R."/>
            <person name="Ross S."/>
            <person name="Verner-Jeffreys D.W."/>
            <person name="Paley R.K."/>
            <person name="Rimmer G."/>
            <person name="Ryder D."/>
            <person name="Hooper P."/>
            <person name="Stone D."/>
            <person name="Feist S.W."/>
        </authorList>
    </citation>
    <scope>NUCLEOTIDE SEQUENCE</scope>
</reference>
<name>A0A2H9T630_9ZZZZ</name>
<sequence length="1123" mass="126685">MTPIDKNSNTPLSATTENNTTVSPSPGVMGRFINWCTGSRSITAVAKTTIQQAQPESPSNNESVPEQKTLQERQQSGSIKSVAPLGQRLWDMGKYVAQQAKEGLVQVGQAIQHVKNELPKGLEVAKTRKVLQAAGLKIKAEHETELLQATSSLQTLLLDIIRNKTGNHQKIHVPELLYTHTEPPTVIRNIEIEVTPDSQPQSLHDLSRILNIKSLSCDIIRPRSDGQPPQTMTIALQDALIKMESDIFAPAILLGKKTDFNTRIEIQAKKFALKCSHLPIAPYPFAPIDLPTGLTPSLASLHTDNMELTDFHLNFTPEFAHRKKRVNNLLSFSSINFDNACDRPVFLDIKKMAWRNTKALEISDTQPSLACELSVHPKHLKQYKGLKWLPPSLNNFLQKIPEALLNWQMDISVDASAPYGAIPVSSLADTIKIRKPWLIKVVLRHLLKNAKTVRMSDSSCGIQLPVSFIPPIKIPGLYFQDNQENAGRIHLNELMSLISGTKMVIISPTIHDTLAPAYIPIEQQLSLADDLFSQKRYHEALPFLDKMPISELSALSPQQLQAHRPLLLWGLEKLTQLNHAKALTLLKKLHHVTDDIPHPFATTQAGEIRRHAVVFEQRKKEARTPAEKLQCHKDYIAAIGPSFEALRAICFAFPEGSPPARHPLLQLADLAAQQQLPATMTVPLLKHLVSNECYNNHPFVLVQSLLLSQPIIKDKACFLILRKLNPHIITCLSNAHQSGDDMAGHLLNKLADLLYQHNQGHKLISAFEHSPARLWQLMRNKIYSSNNVQQTLNMMSAINNWTFTDDDKSCDQAFSLLTEILIPQSDQTQHTGTSPHPEKKLTSKNREVLTSPAKNLITTLFQRHFEQPDTLSRGLLQRCQCAALNPLLTIDKDTRSDWTQLQQRFDEAYNNVTQDRALSKTSRKQLHAILKQLQDEEKVFFQLKLVKYHATQINRMFASSQSQNTDINQIENRIQSEEILTIEHKSTLLSGLRLLYQQRNARETTDQTDNGIISFLERSMLQLLQQTHLIASSQNAERLQQLRTSSAEECKRDEREPDTIIHSDDSDDEDRFYDTYEEPFPNTGTNPVVAPEATGKMESEDDDDDYDDFIDAEETLSAKKHKD</sequence>
<dbReference type="AlphaFoldDB" id="A0A2H9T630"/>
<feature type="compositionally biased region" description="Polar residues" evidence="1">
    <location>
        <begin position="1"/>
        <end position="24"/>
    </location>
</feature>
<feature type="compositionally biased region" description="Acidic residues" evidence="1">
    <location>
        <begin position="1099"/>
        <end position="1114"/>
    </location>
</feature>
<gene>
    <name evidence="2" type="ORF">CI610_02382</name>
</gene>
<feature type="region of interest" description="Disordered" evidence="1">
    <location>
        <begin position="1044"/>
        <end position="1123"/>
    </location>
</feature>
<organism evidence="2">
    <name type="scientific">invertebrate metagenome</name>
    <dbReference type="NCBI Taxonomy" id="1711999"/>
    <lineage>
        <taxon>unclassified sequences</taxon>
        <taxon>metagenomes</taxon>
        <taxon>organismal metagenomes</taxon>
    </lineage>
</organism>
<feature type="region of interest" description="Disordered" evidence="1">
    <location>
        <begin position="825"/>
        <end position="845"/>
    </location>
</feature>
<protein>
    <submittedName>
        <fullName evidence="2">Uncharacterized protein</fullName>
    </submittedName>
</protein>
<feature type="region of interest" description="Disordered" evidence="1">
    <location>
        <begin position="1"/>
        <end position="28"/>
    </location>
</feature>
<dbReference type="EMBL" id="NSIT01000143">
    <property type="protein sequence ID" value="PJE78673.1"/>
    <property type="molecule type" value="Genomic_DNA"/>
</dbReference>
<feature type="compositionally biased region" description="Basic and acidic residues" evidence="1">
    <location>
        <begin position="1046"/>
        <end position="1064"/>
    </location>
</feature>
<comment type="caution">
    <text evidence="2">The sequence shown here is derived from an EMBL/GenBank/DDBJ whole genome shotgun (WGS) entry which is preliminary data.</text>
</comment>
<feature type="region of interest" description="Disordered" evidence="1">
    <location>
        <begin position="49"/>
        <end position="78"/>
    </location>
</feature>
<feature type="compositionally biased region" description="Basic and acidic residues" evidence="1">
    <location>
        <begin position="836"/>
        <end position="845"/>
    </location>
</feature>
<accession>A0A2H9T630</accession>
<evidence type="ECO:0000256" key="1">
    <source>
        <dbReference type="SAM" id="MobiDB-lite"/>
    </source>
</evidence>